<evidence type="ECO:0000313" key="2">
    <source>
        <dbReference type="EMBL" id="KAK8244615.1"/>
    </source>
</evidence>
<gene>
    <name evidence="2" type="ORF">HDK90DRAFT_478072</name>
</gene>
<dbReference type="Proteomes" id="UP001492380">
    <property type="component" value="Unassembled WGS sequence"/>
</dbReference>
<comment type="caution">
    <text evidence="2">The sequence shown here is derived from an EMBL/GenBank/DDBJ whole genome shotgun (WGS) entry which is preliminary data.</text>
</comment>
<organism evidence="2 3">
    <name type="scientific">Phyllosticta capitalensis</name>
    <dbReference type="NCBI Taxonomy" id="121624"/>
    <lineage>
        <taxon>Eukaryota</taxon>
        <taxon>Fungi</taxon>
        <taxon>Dikarya</taxon>
        <taxon>Ascomycota</taxon>
        <taxon>Pezizomycotina</taxon>
        <taxon>Dothideomycetes</taxon>
        <taxon>Dothideomycetes incertae sedis</taxon>
        <taxon>Botryosphaeriales</taxon>
        <taxon>Phyllostictaceae</taxon>
        <taxon>Phyllosticta</taxon>
    </lineage>
</organism>
<protein>
    <recommendedName>
        <fullName evidence="4">Secreted protein</fullName>
    </recommendedName>
</protein>
<reference evidence="2 3" key="1">
    <citation type="submission" date="2024-04" db="EMBL/GenBank/DDBJ databases">
        <title>Phyllosticta paracitricarpa is synonymous to the EU quarantine fungus P. citricarpa based on phylogenomic analyses.</title>
        <authorList>
            <consortium name="Lawrence Berkeley National Laboratory"/>
            <person name="Van Ingen-Buijs V.A."/>
            <person name="Van Westerhoven A.C."/>
            <person name="Haridas S."/>
            <person name="Skiadas P."/>
            <person name="Martin F."/>
            <person name="Groenewald J.Z."/>
            <person name="Crous P.W."/>
            <person name="Seidl M.F."/>
        </authorList>
    </citation>
    <scope>NUCLEOTIDE SEQUENCE [LARGE SCALE GENOMIC DNA]</scope>
    <source>
        <strain evidence="2 3">CBS 123374</strain>
    </source>
</reference>
<accession>A0ABR1Z1K2</accession>
<name>A0ABR1Z1K2_9PEZI</name>
<keyword evidence="3" id="KW-1185">Reference proteome</keyword>
<evidence type="ECO:0008006" key="4">
    <source>
        <dbReference type="Google" id="ProtNLM"/>
    </source>
</evidence>
<feature type="signal peptide" evidence="1">
    <location>
        <begin position="1"/>
        <end position="18"/>
    </location>
</feature>
<proteinExistence type="predicted"/>
<sequence>MTCVICFLSSLTAVSGFADNDRVSVRSRLSRRLHCSSIYGVAANADSRLWTPSRSPLASKRATAALPRRVSHDGSAAQMPFY</sequence>
<feature type="chain" id="PRO_5046503478" description="Secreted protein" evidence="1">
    <location>
        <begin position="19"/>
        <end position="82"/>
    </location>
</feature>
<keyword evidence="1" id="KW-0732">Signal</keyword>
<dbReference type="EMBL" id="JBBWRZ010000002">
    <property type="protein sequence ID" value="KAK8244615.1"/>
    <property type="molecule type" value="Genomic_DNA"/>
</dbReference>
<evidence type="ECO:0000256" key="1">
    <source>
        <dbReference type="SAM" id="SignalP"/>
    </source>
</evidence>
<feature type="non-terminal residue" evidence="2">
    <location>
        <position position="1"/>
    </location>
</feature>
<evidence type="ECO:0000313" key="3">
    <source>
        <dbReference type="Proteomes" id="UP001492380"/>
    </source>
</evidence>